<dbReference type="HAMAP" id="MF_02225">
    <property type="entry name" value="CoaBC"/>
    <property type="match status" value="1"/>
</dbReference>
<evidence type="ECO:0000259" key="4">
    <source>
        <dbReference type="Pfam" id="PF04127"/>
    </source>
</evidence>
<dbReference type="RefSeq" id="WP_068280417.1">
    <property type="nucleotide sequence ID" value="NZ_CP014873.1"/>
</dbReference>
<dbReference type="STRING" id="375175.AYR53_09925"/>
<feature type="domain" description="Flavoprotein" evidence="3">
    <location>
        <begin position="5"/>
        <end position="176"/>
    </location>
</feature>
<evidence type="ECO:0000256" key="1">
    <source>
        <dbReference type="HAMAP-Rule" id="MF_02225"/>
    </source>
</evidence>
<comment type="similarity">
    <text evidence="1 2">In the C-terminal section; belongs to the PPC synthetase family.</text>
</comment>
<comment type="cofactor">
    <cofactor evidence="1">
        <name>Mg(2+)</name>
        <dbReference type="ChEBI" id="CHEBI:18420"/>
    </cofactor>
</comment>
<comment type="function">
    <text evidence="2">Catalyzes two steps in the biosynthesis of coenzyme A. In the first step cysteine is conjugated to 4'-phosphopantothenate to form 4-phosphopantothenoylcysteine, in the latter compound is decarboxylated to form 4'-phosphopantotheine.</text>
</comment>
<dbReference type="Pfam" id="PF02441">
    <property type="entry name" value="Flavoprotein"/>
    <property type="match status" value="1"/>
</dbReference>
<evidence type="ECO:0000313" key="5">
    <source>
        <dbReference type="EMBL" id="ANK63051.1"/>
    </source>
</evidence>
<gene>
    <name evidence="1" type="primary">coaBC</name>
    <name evidence="5" type="ORF">AYR53_09925</name>
</gene>
<dbReference type="SUPFAM" id="SSF102645">
    <property type="entry name" value="CoaB-like"/>
    <property type="match status" value="1"/>
</dbReference>
<protein>
    <recommendedName>
        <fullName evidence="1">Coenzyme A biosynthesis bifunctional protein CoaBC</fullName>
    </recommendedName>
    <alternativeName>
        <fullName evidence="1">DNA/pantothenate metabolism flavoprotein</fullName>
    </alternativeName>
    <alternativeName>
        <fullName evidence="1">Phosphopantothenoylcysteine synthetase/decarboxylase</fullName>
        <shortName evidence="1">PPCS-PPCDC</shortName>
    </alternativeName>
    <domain>
        <recommendedName>
            <fullName evidence="1">Phosphopantothenoylcysteine decarboxylase</fullName>
            <shortName evidence="1">PPC decarboxylase</shortName>
            <shortName evidence="1">PPC-DC</shortName>
            <ecNumber evidence="1">4.1.1.36</ecNumber>
        </recommendedName>
        <alternativeName>
            <fullName evidence="1">CoaC</fullName>
        </alternativeName>
    </domain>
    <domain>
        <recommendedName>
            <fullName evidence="1">Phosphopantothenate--cysteine ligase</fullName>
            <ecNumber evidence="1">6.3.2.5</ecNumber>
        </recommendedName>
        <alternativeName>
            <fullName evidence="1">CoaB</fullName>
        </alternativeName>
        <alternativeName>
            <fullName evidence="1">Phosphopantothenoylcysteine synthetase</fullName>
            <shortName evidence="1">PPC synthetase</shortName>
            <shortName evidence="1">PPC-S</shortName>
        </alternativeName>
    </domain>
</protein>
<comment type="caution">
    <text evidence="1">Lacks conserved residue(s) required for the propagation of feature annotation.</text>
</comment>
<feature type="region of interest" description="Phosphopantothenate--cysteine ligase" evidence="1">
    <location>
        <begin position="191"/>
        <end position="400"/>
    </location>
</feature>
<dbReference type="UniPathway" id="UPA00241">
    <property type="reaction ID" value="UER00353"/>
</dbReference>
<feature type="domain" description="DNA/pantothenate metabolism flavoprotein C-terminal" evidence="4">
    <location>
        <begin position="186"/>
        <end position="394"/>
    </location>
</feature>
<dbReference type="GO" id="GO:0004633">
    <property type="term" value="F:phosphopantothenoylcysteine decarboxylase activity"/>
    <property type="evidence" value="ECO:0007669"/>
    <property type="project" value="UniProtKB-UniRule"/>
</dbReference>
<feature type="binding site" evidence="1">
    <location>
        <begin position="305"/>
        <end position="308"/>
    </location>
    <ligand>
        <name>CTP</name>
        <dbReference type="ChEBI" id="CHEBI:37563"/>
    </ligand>
</feature>
<comment type="catalytic activity">
    <reaction evidence="1 2">
        <text>N-[(R)-4-phosphopantothenoyl]-L-cysteine + H(+) = (R)-4'-phosphopantetheine + CO2</text>
        <dbReference type="Rhea" id="RHEA:16793"/>
        <dbReference type="ChEBI" id="CHEBI:15378"/>
        <dbReference type="ChEBI" id="CHEBI:16526"/>
        <dbReference type="ChEBI" id="CHEBI:59458"/>
        <dbReference type="ChEBI" id="CHEBI:61723"/>
        <dbReference type="EC" id="4.1.1.36"/>
    </reaction>
</comment>
<dbReference type="PANTHER" id="PTHR14359:SF6">
    <property type="entry name" value="PHOSPHOPANTOTHENOYLCYSTEINE DECARBOXYLASE"/>
    <property type="match status" value="1"/>
</dbReference>
<feature type="binding site" evidence="1">
    <location>
        <position position="279"/>
    </location>
    <ligand>
        <name>CTP</name>
        <dbReference type="ChEBI" id="CHEBI:37563"/>
    </ligand>
</feature>
<keyword evidence="1 2" id="KW-0436">Ligase</keyword>
<reference evidence="5 6" key="1">
    <citation type="submission" date="2016-03" db="EMBL/GenBank/DDBJ databases">
        <title>Pediococcus and Lactobacillus from brewery environment - whole genome sequencing and assembly.</title>
        <authorList>
            <person name="Behr J."/>
            <person name="Geissler A.J."/>
            <person name="Vogel R.F."/>
        </authorList>
    </citation>
    <scope>NUCLEOTIDE SEQUENCE [LARGE SCALE GENOMIC DNA]</scope>
    <source>
        <strain evidence="5 6">TMW 1.1989</strain>
    </source>
</reference>
<dbReference type="EMBL" id="CP014873">
    <property type="protein sequence ID" value="ANK63051.1"/>
    <property type="molecule type" value="Genomic_DNA"/>
</dbReference>
<sequence>MLAGKHIALYVTGGIAAYKAASLVRELIRRGAEVRVAETEGATAFVTPLTFQVLSKHVVYTDRFKQEDAAEVAHIALADWTDIAIIAPATADVIGKLANGIADDFVTTALLATVAPKYIAPAMNVHMLANSAVARNLAQLQQDGFDVIDPAVGFLAEGYSGKGRLPEPHEIADYVAHKSNPQQLPLQGKKVIITAGGTRERLDPVRFIGNDSSGKMGYALAEAARDLGAEVILISAKTNLSAPTGIMLISVETAAQMSQAVQAQFKTAAIVIMAAAVSDYRPKQVAKEKIKKTAVTLTLELEKTPDILATLGQNKQQQYLIGFAAETQNIAEYAQGKLTAKKANMIVANDVSNRNAGFNVSTNKVTIFRPNQGPLDLPLADKHVIAREILAQAVEDLKLN</sequence>
<accession>A0A192H4Z9</accession>
<feature type="binding site" evidence="1">
    <location>
        <position position="289"/>
    </location>
    <ligand>
        <name>CTP</name>
        <dbReference type="ChEBI" id="CHEBI:37563"/>
    </ligand>
</feature>
<dbReference type="GO" id="GO:0010181">
    <property type="term" value="F:FMN binding"/>
    <property type="evidence" value="ECO:0007669"/>
    <property type="project" value="UniProtKB-UniRule"/>
</dbReference>
<evidence type="ECO:0000256" key="2">
    <source>
        <dbReference type="RuleBase" id="RU364078"/>
    </source>
</evidence>
<comment type="pathway">
    <text evidence="1 2">Cofactor biosynthesis; coenzyme A biosynthesis; CoA from (R)-pantothenate: step 3/5.</text>
</comment>
<dbReference type="GO" id="GO:0071513">
    <property type="term" value="C:phosphopantothenoylcysteine decarboxylase complex"/>
    <property type="evidence" value="ECO:0007669"/>
    <property type="project" value="TreeGrafter"/>
</dbReference>
<dbReference type="PANTHER" id="PTHR14359">
    <property type="entry name" value="HOMO-OLIGOMERIC FLAVIN CONTAINING CYS DECARBOXYLASE FAMILY"/>
    <property type="match status" value="1"/>
</dbReference>
<comment type="function">
    <text evidence="1">Catalyzes two sequential steps in the biosynthesis of coenzyme A. In the first step cysteine is conjugated to 4'-phosphopantothenate to form 4-phosphopantothenoylcysteine. In the second step the latter compound is decarboxylated to form 4'-phosphopantotheine.</text>
</comment>
<organism evidence="5 6">
    <name type="scientific">Loigolactobacillus backii</name>
    <dbReference type="NCBI Taxonomy" id="375175"/>
    <lineage>
        <taxon>Bacteria</taxon>
        <taxon>Bacillati</taxon>
        <taxon>Bacillota</taxon>
        <taxon>Bacilli</taxon>
        <taxon>Lactobacillales</taxon>
        <taxon>Lactobacillaceae</taxon>
        <taxon>Loigolactobacillus</taxon>
    </lineage>
</organism>
<dbReference type="GeneID" id="42982573"/>
<keyword evidence="1 2" id="KW-0210">Decarboxylase</keyword>
<dbReference type="Gene3D" id="3.40.50.1950">
    <property type="entry name" value="Flavin prenyltransferase-like"/>
    <property type="match status" value="1"/>
</dbReference>
<dbReference type="InterPro" id="IPR005252">
    <property type="entry name" value="CoaBC"/>
</dbReference>
<dbReference type="InterPro" id="IPR036551">
    <property type="entry name" value="Flavin_trans-like"/>
</dbReference>
<keyword evidence="1" id="KW-0511">Multifunctional enzyme</keyword>
<name>A0A192H4Z9_9LACO</name>
<dbReference type="GO" id="GO:0015937">
    <property type="term" value="P:coenzyme A biosynthetic process"/>
    <property type="evidence" value="ECO:0007669"/>
    <property type="project" value="UniProtKB-UniRule"/>
</dbReference>
<dbReference type="Gene3D" id="3.40.50.10300">
    <property type="entry name" value="CoaB-like"/>
    <property type="match status" value="1"/>
</dbReference>
<dbReference type="EC" id="6.3.2.5" evidence="1"/>
<comment type="similarity">
    <text evidence="1 2">In the N-terminal section; belongs to the HFCD (homo-oligomeric flavin containing Cys decarboxylase) superfamily.</text>
</comment>
<dbReference type="GO" id="GO:0046872">
    <property type="term" value="F:metal ion binding"/>
    <property type="evidence" value="ECO:0007669"/>
    <property type="project" value="UniProtKB-KW"/>
</dbReference>
<keyword evidence="1" id="KW-0479">Metal-binding</keyword>
<proteinExistence type="inferred from homology"/>
<dbReference type="OrthoDB" id="9802554at2"/>
<dbReference type="NCBIfam" id="TIGR00521">
    <property type="entry name" value="coaBC_dfp"/>
    <property type="match status" value="1"/>
</dbReference>
<dbReference type="InterPro" id="IPR007085">
    <property type="entry name" value="DNA/pantothenate-metab_flavo_C"/>
</dbReference>
<dbReference type="InterPro" id="IPR003382">
    <property type="entry name" value="Flavoprotein"/>
</dbReference>
<comment type="pathway">
    <text evidence="1 2">Cofactor biosynthesis; coenzyme A biosynthesis; CoA from (R)-pantothenate: step 2/5.</text>
</comment>
<feature type="binding site" evidence="1">
    <location>
        <position position="341"/>
    </location>
    <ligand>
        <name>CTP</name>
        <dbReference type="ChEBI" id="CHEBI:37563"/>
    </ligand>
</feature>
<keyword evidence="1 2" id="KW-0456">Lyase</keyword>
<feature type="binding site" evidence="1">
    <location>
        <position position="337"/>
    </location>
    <ligand>
        <name>CTP</name>
        <dbReference type="ChEBI" id="CHEBI:37563"/>
    </ligand>
</feature>
<dbReference type="SUPFAM" id="SSF52507">
    <property type="entry name" value="Homo-oligomeric flavin-containing Cys decarboxylases, HFCD"/>
    <property type="match status" value="1"/>
</dbReference>
<feature type="region of interest" description="Phosphopantothenoylcysteine decarboxylase" evidence="1">
    <location>
        <begin position="1"/>
        <end position="190"/>
    </location>
</feature>
<keyword evidence="1 2" id="KW-0285">Flavoprotein</keyword>
<keyword evidence="1 2" id="KW-0288">FMN</keyword>
<dbReference type="InterPro" id="IPR035929">
    <property type="entry name" value="CoaB-like_sf"/>
</dbReference>
<keyword evidence="1" id="KW-0460">Magnesium</keyword>
<comment type="catalytic activity">
    <reaction evidence="1 2">
        <text>(R)-4'-phosphopantothenate + L-cysteine + CTP = N-[(R)-4-phosphopantothenoyl]-L-cysteine + CMP + diphosphate + H(+)</text>
        <dbReference type="Rhea" id="RHEA:19397"/>
        <dbReference type="ChEBI" id="CHEBI:10986"/>
        <dbReference type="ChEBI" id="CHEBI:15378"/>
        <dbReference type="ChEBI" id="CHEBI:33019"/>
        <dbReference type="ChEBI" id="CHEBI:35235"/>
        <dbReference type="ChEBI" id="CHEBI:37563"/>
        <dbReference type="ChEBI" id="CHEBI:59458"/>
        <dbReference type="ChEBI" id="CHEBI:60377"/>
        <dbReference type="EC" id="6.3.2.5"/>
    </reaction>
</comment>
<dbReference type="Proteomes" id="UP000078582">
    <property type="component" value="Chromosome"/>
</dbReference>
<evidence type="ECO:0000313" key="6">
    <source>
        <dbReference type="Proteomes" id="UP000078582"/>
    </source>
</evidence>
<dbReference type="AlphaFoldDB" id="A0A192H4Z9"/>
<keyword evidence="6" id="KW-1185">Reference proteome</keyword>
<evidence type="ECO:0000259" key="3">
    <source>
        <dbReference type="Pfam" id="PF02441"/>
    </source>
</evidence>
<dbReference type="GO" id="GO:0004632">
    <property type="term" value="F:phosphopantothenate--cysteine ligase activity"/>
    <property type="evidence" value="ECO:0007669"/>
    <property type="project" value="UniProtKB-UniRule"/>
</dbReference>
<dbReference type="Pfam" id="PF04127">
    <property type="entry name" value="DFP"/>
    <property type="match status" value="1"/>
</dbReference>
<dbReference type="GO" id="GO:0015941">
    <property type="term" value="P:pantothenate catabolic process"/>
    <property type="evidence" value="ECO:0007669"/>
    <property type="project" value="InterPro"/>
</dbReference>
<dbReference type="EC" id="4.1.1.36" evidence="1"/>
<feature type="binding site" evidence="1">
    <location>
        <position position="323"/>
    </location>
    <ligand>
        <name>CTP</name>
        <dbReference type="ChEBI" id="CHEBI:37563"/>
    </ligand>
</feature>
<comment type="cofactor">
    <cofactor evidence="1">
        <name>FMN</name>
        <dbReference type="ChEBI" id="CHEBI:58210"/>
    </cofactor>
    <text evidence="1">Binds 1 FMN per subunit.</text>
</comment>